<accession>A0A7C9P9M3</accession>
<dbReference type="GO" id="GO:0006744">
    <property type="term" value="P:ubiquinone biosynthetic process"/>
    <property type="evidence" value="ECO:0007669"/>
    <property type="project" value="UniProtKB-KW"/>
</dbReference>
<dbReference type="Gene3D" id="3.40.1410.10">
    <property type="entry name" value="Chorismate lyase-like"/>
    <property type="match status" value="1"/>
</dbReference>
<proteinExistence type="predicted"/>
<dbReference type="GO" id="GO:0005829">
    <property type="term" value="C:cytosol"/>
    <property type="evidence" value="ECO:0007669"/>
    <property type="project" value="TreeGrafter"/>
</dbReference>
<dbReference type="PANTHER" id="PTHR38683:SF1">
    <property type="entry name" value="CHORISMATE PYRUVATE-LYASE"/>
    <property type="match status" value="1"/>
</dbReference>
<dbReference type="PANTHER" id="PTHR38683">
    <property type="entry name" value="CHORISMATE PYRUVATE-LYASE"/>
    <property type="match status" value="1"/>
</dbReference>
<dbReference type="EMBL" id="JAAFGW010000272">
    <property type="protein sequence ID" value="NDP49432.1"/>
    <property type="molecule type" value="Genomic_DNA"/>
</dbReference>
<dbReference type="InterPro" id="IPR028978">
    <property type="entry name" value="Chorismate_lyase_/UTRA_dom_sf"/>
</dbReference>
<evidence type="ECO:0000256" key="3">
    <source>
        <dbReference type="ARBA" id="ARBA00023239"/>
    </source>
</evidence>
<feature type="non-terminal residue" evidence="5">
    <location>
        <position position="1"/>
    </location>
</feature>
<keyword evidence="2" id="KW-0831">Ubiquinone biosynthesis</keyword>
<organism evidence="5 6">
    <name type="scientific">Sulfuriferula multivorans</name>
    <dbReference type="NCBI Taxonomy" id="1559896"/>
    <lineage>
        <taxon>Bacteria</taxon>
        <taxon>Pseudomonadati</taxon>
        <taxon>Pseudomonadota</taxon>
        <taxon>Betaproteobacteria</taxon>
        <taxon>Nitrosomonadales</taxon>
        <taxon>Sulfuricellaceae</taxon>
        <taxon>Sulfuriferula</taxon>
    </lineage>
</organism>
<dbReference type="Proteomes" id="UP000483432">
    <property type="component" value="Unassembled WGS sequence"/>
</dbReference>
<evidence type="ECO:0000256" key="1">
    <source>
        <dbReference type="ARBA" id="ARBA00022490"/>
    </source>
</evidence>
<protein>
    <submittedName>
        <fullName evidence="5">Chorismate lyase</fullName>
    </submittedName>
</protein>
<reference evidence="5 6" key="1">
    <citation type="submission" date="2019-09" db="EMBL/GenBank/DDBJ databases">
        <title>H2 Metabolism Revealed by Metagenomic Analysis in Subglacial Sediment of East Antarctica.</title>
        <authorList>
            <person name="Yang Z."/>
            <person name="Zhang Y."/>
            <person name="Lv Y."/>
            <person name="Yan W."/>
            <person name="Xiao X."/>
            <person name="Sun B."/>
            <person name="Ma H."/>
        </authorList>
    </citation>
    <scope>NUCLEOTIDE SEQUENCE [LARGE SCALE GENOMIC DNA]</scope>
    <source>
        <strain evidence="5">Bin2_2</strain>
    </source>
</reference>
<dbReference type="SUPFAM" id="SSF64288">
    <property type="entry name" value="Chorismate lyase-like"/>
    <property type="match status" value="1"/>
</dbReference>
<keyword evidence="4" id="KW-0670">Pyruvate</keyword>
<name>A0A7C9P9M3_9PROT</name>
<dbReference type="Pfam" id="PF04345">
    <property type="entry name" value="Chor_lyase"/>
    <property type="match status" value="1"/>
</dbReference>
<sequence length="76" mass="8956">TRLGSRPLGEALFNNPRIQRKALVFRKLTPRHPLFRRIDRYQTQATRVLWARRSLFCLNGRPLLVTEVFLPAIDNL</sequence>
<evidence type="ECO:0000256" key="4">
    <source>
        <dbReference type="ARBA" id="ARBA00023317"/>
    </source>
</evidence>
<evidence type="ECO:0000256" key="2">
    <source>
        <dbReference type="ARBA" id="ARBA00022688"/>
    </source>
</evidence>
<gene>
    <name evidence="5" type="ORF">GZ085_13805</name>
</gene>
<dbReference type="AlphaFoldDB" id="A0A7C9P9M3"/>
<keyword evidence="1" id="KW-0963">Cytoplasm</keyword>
<dbReference type="InterPro" id="IPR007440">
    <property type="entry name" value="Chorismate--pyruvate_lyase"/>
</dbReference>
<dbReference type="GO" id="GO:0008813">
    <property type="term" value="F:chorismate lyase activity"/>
    <property type="evidence" value="ECO:0007669"/>
    <property type="project" value="InterPro"/>
</dbReference>
<evidence type="ECO:0000313" key="6">
    <source>
        <dbReference type="Proteomes" id="UP000483432"/>
    </source>
</evidence>
<comment type="caution">
    <text evidence="5">The sequence shown here is derived from an EMBL/GenBank/DDBJ whole genome shotgun (WGS) entry which is preliminary data.</text>
</comment>
<keyword evidence="3 5" id="KW-0456">Lyase</keyword>
<evidence type="ECO:0000313" key="5">
    <source>
        <dbReference type="EMBL" id="NDP49432.1"/>
    </source>
</evidence>